<accession>A0A1H6M5G2</accession>
<dbReference type="AlphaFoldDB" id="A0A1H6M5G2"/>
<dbReference type="STRING" id="173990.SAMN05660691_02440"/>
<dbReference type="RefSeq" id="WP_092793662.1">
    <property type="nucleotide sequence ID" value="NZ_FNXF01000009.1"/>
</dbReference>
<dbReference type="EMBL" id="FNXF01000009">
    <property type="protein sequence ID" value="SEH96449.1"/>
    <property type="molecule type" value="Genomic_DNA"/>
</dbReference>
<evidence type="ECO:0000313" key="1">
    <source>
        <dbReference type="EMBL" id="SEH96449.1"/>
    </source>
</evidence>
<keyword evidence="2" id="KW-1185">Reference proteome</keyword>
<reference evidence="2" key="1">
    <citation type="submission" date="2016-10" db="EMBL/GenBank/DDBJ databases">
        <authorList>
            <person name="Varghese N."/>
            <person name="Submissions S."/>
        </authorList>
    </citation>
    <scope>NUCLEOTIDE SEQUENCE [LARGE SCALE GENOMIC DNA]</scope>
    <source>
        <strain evidence="2">DSM 17616</strain>
    </source>
</reference>
<protein>
    <submittedName>
        <fullName evidence="1">Uncharacterized protein</fullName>
    </submittedName>
</protein>
<sequence length="71" mass="8050">MKKLKKQPPEAPIIRFHYCPLCNSRSVVSTVQQHPDDTFTLCKHTCDNCGHIAKEFPLSGHQKLSTETVDN</sequence>
<evidence type="ECO:0000313" key="2">
    <source>
        <dbReference type="Proteomes" id="UP000199371"/>
    </source>
</evidence>
<organism evidence="1 2">
    <name type="scientific">Rheinheimera pacifica</name>
    <dbReference type="NCBI Taxonomy" id="173990"/>
    <lineage>
        <taxon>Bacteria</taxon>
        <taxon>Pseudomonadati</taxon>
        <taxon>Pseudomonadota</taxon>
        <taxon>Gammaproteobacteria</taxon>
        <taxon>Chromatiales</taxon>
        <taxon>Chromatiaceae</taxon>
        <taxon>Rheinheimera</taxon>
    </lineage>
</organism>
<name>A0A1H6M5G2_9GAMM</name>
<gene>
    <name evidence="1" type="ORF">SAMN05660691_02440</name>
</gene>
<dbReference type="Proteomes" id="UP000199371">
    <property type="component" value="Unassembled WGS sequence"/>
</dbReference>
<proteinExistence type="predicted"/>